<evidence type="ECO:0000256" key="1">
    <source>
        <dbReference type="SAM" id="MobiDB-lite"/>
    </source>
</evidence>
<organism evidence="3 4">
    <name type="scientific">Campylobacter concisus</name>
    <dbReference type="NCBI Taxonomy" id="199"/>
    <lineage>
        <taxon>Bacteria</taxon>
        <taxon>Pseudomonadati</taxon>
        <taxon>Campylobacterota</taxon>
        <taxon>Epsilonproteobacteria</taxon>
        <taxon>Campylobacterales</taxon>
        <taxon>Campylobacteraceae</taxon>
        <taxon>Campylobacter</taxon>
    </lineage>
</organism>
<accession>A0A1Y5NG93</accession>
<sequence length="482" mass="54439">MSEKKTTKKRPAKKSAGRSHNKIFLGIGVIAAILIVALIAALSIKNKDVEQISKVNEPKSEKQISKKAEQKVASKDKKQEYEKRKYPLKFDEDENLSKIFTDPKHKSELALKPKTEPKEQKKITPEIKTEVKVETKKEEPKKEQNDTKNLLANLYKNMQSSVDASSEAKSEEKPESKVEQVIEPFYAGKNEAKTETKIEQNKSAEANLSIKENLKHSENLKLEPVKKSETEPGKKDKKQIYSEKPQKESVKKDDFAVVPFTPNGSVKGRAKLVLIIDDVATFEHASMVKSIGLKITPSIFPATKTHPDTPNIARTFEFYMIHLPMQAKHFDSPEIGTLTINESFESMHEKIKKIRRDFPRAKYTNNHTGSRFTSDYDAMDKAYRALIEQGFIFVDSKTIAQTAVARAAKKYNQPYISRDIFLDDDPSAAAVRRELVAAVNLAKKRGYAIAIGHPKKNTIAVIKASKNNILKDVEVVYLKDIL</sequence>
<reference evidence="3 4" key="1">
    <citation type="submission" date="2017-04" db="EMBL/GenBank/DDBJ databases">
        <title>Complete genome of Campylobacter concisus ATCC 33237T and draft genomes for an additional eight well characterized C. concisus strains.</title>
        <authorList>
            <person name="Cornelius A.J."/>
            <person name="Miller W.G."/>
            <person name="Lastovica A.J."/>
            <person name="On S.L."/>
            <person name="French N.P."/>
            <person name="Vandenberg O."/>
            <person name="Biggs P.J."/>
        </authorList>
    </citation>
    <scope>NUCLEOTIDE SEQUENCE [LARGE SCALE GENOMIC DNA]</scope>
    <source>
        <strain evidence="3 4">Lasto127.99</strain>
    </source>
</reference>
<dbReference type="Gene3D" id="3.20.20.370">
    <property type="entry name" value="Glycoside hydrolase/deacetylase"/>
    <property type="match status" value="1"/>
</dbReference>
<dbReference type="PANTHER" id="PTHR30105">
    <property type="entry name" value="UNCHARACTERIZED YIBQ-RELATED"/>
    <property type="match status" value="1"/>
</dbReference>
<dbReference type="RefSeq" id="WP_087580955.1">
    <property type="nucleotide sequence ID" value="NZ_NDYQ01000001.1"/>
</dbReference>
<dbReference type="GO" id="GO:0005975">
    <property type="term" value="P:carbohydrate metabolic process"/>
    <property type="evidence" value="ECO:0007669"/>
    <property type="project" value="InterPro"/>
</dbReference>
<dbReference type="EMBL" id="NDYQ01000001">
    <property type="protein sequence ID" value="OUT19529.1"/>
    <property type="molecule type" value="Genomic_DNA"/>
</dbReference>
<name>A0A1Y5NG93_9BACT</name>
<dbReference type="CDD" id="cd10936">
    <property type="entry name" value="CE4_DAC2"/>
    <property type="match status" value="1"/>
</dbReference>
<feature type="transmembrane region" description="Helical" evidence="2">
    <location>
        <begin position="23"/>
        <end position="44"/>
    </location>
</feature>
<dbReference type="InterPro" id="IPR006837">
    <property type="entry name" value="Divergent_DAC"/>
</dbReference>
<evidence type="ECO:0000313" key="3">
    <source>
        <dbReference type="EMBL" id="OUT19529.1"/>
    </source>
</evidence>
<feature type="compositionally biased region" description="Basic and acidic residues" evidence="1">
    <location>
        <begin position="212"/>
        <end position="247"/>
    </location>
</feature>
<evidence type="ECO:0000256" key="2">
    <source>
        <dbReference type="SAM" id="Phobius"/>
    </source>
</evidence>
<feature type="compositionally biased region" description="Basic and acidic residues" evidence="1">
    <location>
        <begin position="166"/>
        <end position="180"/>
    </location>
</feature>
<feature type="region of interest" description="Disordered" evidence="1">
    <location>
        <begin position="209"/>
        <end position="247"/>
    </location>
</feature>
<dbReference type="Proteomes" id="UP000195893">
    <property type="component" value="Unassembled WGS sequence"/>
</dbReference>
<dbReference type="PANTHER" id="PTHR30105:SF2">
    <property type="entry name" value="DIVERGENT POLYSACCHARIDE DEACETYLASE SUPERFAMILY"/>
    <property type="match status" value="1"/>
</dbReference>
<proteinExistence type="predicted"/>
<evidence type="ECO:0000313" key="4">
    <source>
        <dbReference type="Proteomes" id="UP000195893"/>
    </source>
</evidence>
<keyword evidence="2" id="KW-0472">Membrane</keyword>
<dbReference type="InterPro" id="IPR011330">
    <property type="entry name" value="Glyco_hydro/deAcase_b/a-brl"/>
</dbReference>
<protein>
    <recommendedName>
        <fullName evidence="5">Divergent polysaccharide deacetylase</fullName>
    </recommendedName>
</protein>
<dbReference type="SUPFAM" id="SSF88713">
    <property type="entry name" value="Glycoside hydrolase/deacetylase"/>
    <property type="match status" value="1"/>
</dbReference>
<dbReference type="AlphaFoldDB" id="A0A1Y5NG93"/>
<evidence type="ECO:0008006" key="5">
    <source>
        <dbReference type="Google" id="ProtNLM"/>
    </source>
</evidence>
<feature type="compositionally biased region" description="Basic and acidic residues" evidence="1">
    <location>
        <begin position="101"/>
        <end position="146"/>
    </location>
</feature>
<gene>
    <name evidence="3" type="ORF">B9N60_01010</name>
</gene>
<feature type="region of interest" description="Disordered" evidence="1">
    <location>
        <begin position="54"/>
        <end position="83"/>
    </location>
</feature>
<dbReference type="Pfam" id="PF04748">
    <property type="entry name" value="Polysacc_deac_2"/>
    <property type="match status" value="1"/>
</dbReference>
<keyword evidence="2" id="KW-1133">Transmembrane helix</keyword>
<comment type="caution">
    <text evidence="3">The sequence shown here is derived from an EMBL/GenBank/DDBJ whole genome shotgun (WGS) entry which is preliminary data.</text>
</comment>
<feature type="region of interest" description="Disordered" evidence="1">
    <location>
        <begin position="99"/>
        <end position="182"/>
    </location>
</feature>
<keyword evidence="2" id="KW-0812">Transmembrane</keyword>